<name>A0A6B3N5W7_9CYAN</name>
<accession>A0A6B3N5W7</accession>
<proteinExistence type="predicted"/>
<gene>
    <name evidence="2" type="ORF">F6J89_00550</name>
</gene>
<protein>
    <submittedName>
        <fullName evidence="2">DUF5132 domain-containing protein</fullName>
    </submittedName>
</protein>
<dbReference type="Pfam" id="PF17195">
    <property type="entry name" value="DUF5132"/>
    <property type="match status" value="1"/>
</dbReference>
<keyword evidence="1" id="KW-1133">Transmembrane helix</keyword>
<evidence type="ECO:0000313" key="2">
    <source>
        <dbReference type="EMBL" id="NER26185.1"/>
    </source>
</evidence>
<dbReference type="EMBL" id="JAAHFQ010000006">
    <property type="protein sequence ID" value="NER26185.1"/>
    <property type="molecule type" value="Genomic_DNA"/>
</dbReference>
<organism evidence="2">
    <name type="scientific">Symploca sp. SIO1C4</name>
    <dbReference type="NCBI Taxonomy" id="2607765"/>
    <lineage>
        <taxon>Bacteria</taxon>
        <taxon>Bacillati</taxon>
        <taxon>Cyanobacteriota</taxon>
        <taxon>Cyanophyceae</taxon>
        <taxon>Coleofasciculales</taxon>
        <taxon>Coleofasciculaceae</taxon>
        <taxon>Symploca</taxon>
    </lineage>
</organism>
<dbReference type="InterPro" id="IPR033456">
    <property type="entry name" value="DUF5132"/>
</dbReference>
<dbReference type="AlphaFoldDB" id="A0A6B3N5W7"/>
<sequence>MDLDLDDLFEDFGLPGLVIGVGAILLAPIVGPALAKVGKPAAKAAMKTGIVFYEKSKVVVSEASEAFQDLLVESKAELASEAAAKTIEVATTEVTDT</sequence>
<comment type="caution">
    <text evidence="2">The sequence shown here is derived from an EMBL/GenBank/DDBJ whole genome shotgun (WGS) entry which is preliminary data.</text>
</comment>
<reference evidence="2" key="1">
    <citation type="submission" date="2019-11" db="EMBL/GenBank/DDBJ databases">
        <title>Genomic insights into an expanded diversity of filamentous marine cyanobacteria reveals the extraordinary biosynthetic potential of Moorea and Okeania.</title>
        <authorList>
            <person name="Ferreira Leao T."/>
            <person name="Wang M."/>
            <person name="Moss N."/>
            <person name="Da Silva R."/>
            <person name="Sanders J."/>
            <person name="Nurk S."/>
            <person name="Gurevich A."/>
            <person name="Humphrey G."/>
            <person name="Reher R."/>
            <person name="Zhu Q."/>
            <person name="Belda-Ferre P."/>
            <person name="Glukhov E."/>
            <person name="Rex R."/>
            <person name="Dorrestein P.C."/>
            <person name="Knight R."/>
            <person name="Pevzner P."/>
            <person name="Gerwick W.H."/>
            <person name="Gerwick L."/>
        </authorList>
    </citation>
    <scope>NUCLEOTIDE SEQUENCE</scope>
    <source>
        <strain evidence="2">SIO1C4</strain>
    </source>
</reference>
<keyword evidence="1" id="KW-0812">Transmembrane</keyword>
<feature type="transmembrane region" description="Helical" evidence="1">
    <location>
        <begin position="12"/>
        <end position="35"/>
    </location>
</feature>
<keyword evidence="1" id="KW-0472">Membrane</keyword>
<evidence type="ECO:0000256" key="1">
    <source>
        <dbReference type="SAM" id="Phobius"/>
    </source>
</evidence>